<evidence type="ECO:0000256" key="1">
    <source>
        <dbReference type="SAM" id="MobiDB-lite"/>
    </source>
</evidence>
<sequence>MAKNIQDEEQQGQKTGSCFHLAALPVTSSSSRTTTPLISQVGVTTYSTKSSPRLYILRAWHMVLYISMAELRGTRVKEEEGQREDDKTTGERDKGRKSERERRLL</sequence>
<accession>A0AAJ7FD25</accession>
<organism evidence="2 3">
    <name type="scientific">Cephus cinctus</name>
    <name type="common">Wheat stem sawfly</name>
    <dbReference type="NCBI Taxonomy" id="211228"/>
    <lineage>
        <taxon>Eukaryota</taxon>
        <taxon>Metazoa</taxon>
        <taxon>Ecdysozoa</taxon>
        <taxon>Arthropoda</taxon>
        <taxon>Hexapoda</taxon>
        <taxon>Insecta</taxon>
        <taxon>Pterygota</taxon>
        <taxon>Neoptera</taxon>
        <taxon>Endopterygota</taxon>
        <taxon>Hymenoptera</taxon>
        <taxon>Cephoidea</taxon>
        <taxon>Cephidae</taxon>
        <taxon>Cephus</taxon>
    </lineage>
</organism>
<name>A0AAJ7FD25_CEPCN</name>
<evidence type="ECO:0000313" key="3">
    <source>
        <dbReference type="RefSeq" id="XP_015585766.1"/>
    </source>
</evidence>
<dbReference type="KEGG" id="ccin:107263268"/>
<gene>
    <name evidence="3" type="primary">LOC107263268</name>
</gene>
<dbReference type="RefSeq" id="XP_015585766.1">
    <property type="nucleotide sequence ID" value="XM_015730280.2"/>
</dbReference>
<dbReference type="GeneID" id="107263268"/>
<protein>
    <submittedName>
        <fullName evidence="3">Uncharacterized protein LOC107263268</fullName>
    </submittedName>
</protein>
<dbReference type="Proteomes" id="UP000694920">
    <property type="component" value="Unplaced"/>
</dbReference>
<keyword evidence="2" id="KW-1185">Reference proteome</keyword>
<feature type="region of interest" description="Disordered" evidence="1">
    <location>
        <begin position="74"/>
        <end position="105"/>
    </location>
</feature>
<reference evidence="3" key="1">
    <citation type="submission" date="2025-08" db="UniProtKB">
        <authorList>
            <consortium name="RefSeq"/>
        </authorList>
    </citation>
    <scope>IDENTIFICATION</scope>
</reference>
<evidence type="ECO:0000313" key="2">
    <source>
        <dbReference type="Proteomes" id="UP000694920"/>
    </source>
</evidence>
<proteinExistence type="predicted"/>
<dbReference type="AlphaFoldDB" id="A0AAJ7FD25"/>